<dbReference type="Gene3D" id="1.10.510.10">
    <property type="entry name" value="Transferase(Phosphotransferase) domain 1"/>
    <property type="match status" value="1"/>
</dbReference>
<dbReference type="FunFam" id="1.10.510.10:FF:000474">
    <property type="entry name" value="Wall-associated receptor kinase 3"/>
    <property type="match status" value="1"/>
</dbReference>
<dbReference type="GO" id="GO:0004674">
    <property type="term" value="F:protein serine/threonine kinase activity"/>
    <property type="evidence" value="ECO:0007669"/>
    <property type="project" value="TreeGrafter"/>
</dbReference>
<comment type="subcellular location">
    <subcellularLocation>
        <location evidence="1">Nucleus</location>
    </subcellularLocation>
</comment>
<evidence type="ECO:0000256" key="4">
    <source>
        <dbReference type="ARBA" id="ARBA00022777"/>
    </source>
</evidence>
<dbReference type="PROSITE" id="PS00107">
    <property type="entry name" value="PROTEIN_KINASE_ATP"/>
    <property type="match status" value="1"/>
</dbReference>
<dbReference type="AlphaFoldDB" id="B9UN36"/>
<dbReference type="PROSITE" id="PS50011">
    <property type="entry name" value="PROTEIN_KINASE_DOM"/>
    <property type="match status" value="1"/>
</dbReference>
<dbReference type="PROSITE" id="PS50848">
    <property type="entry name" value="START"/>
    <property type="match status" value="1"/>
</dbReference>
<dbReference type="GO" id="GO:0007166">
    <property type="term" value="P:cell surface receptor signaling pathway"/>
    <property type="evidence" value="ECO:0007669"/>
    <property type="project" value="InterPro"/>
</dbReference>
<dbReference type="FunFam" id="3.30.200.20:FF:000337">
    <property type="entry name" value="Wall-associated receptor kinase 3"/>
    <property type="match status" value="1"/>
</dbReference>
<dbReference type="InterPro" id="IPR002913">
    <property type="entry name" value="START_lipid-bd_dom"/>
</dbReference>
<feature type="region of interest" description="Disordered" evidence="7">
    <location>
        <begin position="322"/>
        <end position="366"/>
    </location>
</feature>
<organism evidence="10">
    <name type="scientific">Triticum dicoccoides</name>
    <name type="common">Wild emmer</name>
    <name type="synonym">Triticum turgidum subsp. dicoccoides</name>
    <dbReference type="NCBI Taxonomy" id="85692"/>
    <lineage>
        <taxon>Eukaryota</taxon>
        <taxon>Viridiplantae</taxon>
        <taxon>Streptophyta</taxon>
        <taxon>Embryophyta</taxon>
        <taxon>Tracheophyta</taxon>
        <taxon>Spermatophyta</taxon>
        <taxon>Magnoliopsida</taxon>
        <taxon>Liliopsida</taxon>
        <taxon>Poales</taxon>
        <taxon>Poaceae</taxon>
        <taxon>BOP clade</taxon>
        <taxon>Pooideae</taxon>
        <taxon>Triticodae</taxon>
        <taxon>Triticeae</taxon>
        <taxon>Triticinae</taxon>
        <taxon>Triticum</taxon>
    </lineage>
</organism>
<dbReference type="InterPro" id="IPR011009">
    <property type="entry name" value="Kinase-like_dom_sf"/>
</dbReference>
<proteinExistence type="predicted"/>
<dbReference type="EMBL" id="EU835200">
    <property type="protein sequence ID" value="ACF33195.1"/>
    <property type="molecule type" value="Genomic_DNA"/>
</dbReference>
<dbReference type="GO" id="GO:0008289">
    <property type="term" value="F:lipid binding"/>
    <property type="evidence" value="ECO:0007669"/>
    <property type="project" value="InterPro"/>
</dbReference>
<dbReference type="EMBL" id="EU835198">
    <property type="protein sequence ID" value="ACF33183.1"/>
    <property type="molecule type" value="Genomic_DNA"/>
</dbReference>
<feature type="domain" description="START" evidence="9">
    <location>
        <begin position="417"/>
        <end position="579"/>
    </location>
</feature>
<dbReference type="InterPro" id="IPR045274">
    <property type="entry name" value="WAK-like"/>
</dbReference>
<reference evidence="10" key="1">
    <citation type="journal article" date="2009" name="Science">
        <title>A kinase-START gene confers temperature-dependent resistance to wheat stripe rust.</title>
        <authorList>
            <person name="Fu D."/>
            <person name="Uauy C."/>
            <person name="Distelfeld A."/>
            <person name="Blechl A."/>
            <person name="Epstein L."/>
            <person name="Chen X."/>
            <person name="Sela H."/>
            <person name="Fahima T."/>
            <person name="Dubcovsky J."/>
        </authorList>
    </citation>
    <scope>NUCLEOTIDE SEQUENCE</scope>
</reference>
<dbReference type="InterPro" id="IPR000719">
    <property type="entry name" value="Prot_kinase_dom"/>
</dbReference>
<keyword evidence="4 10" id="KW-0418">Kinase</keyword>
<dbReference type="Pfam" id="PF01852">
    <property type="entry name" value="START"/>
    <property type="match status" value="1"/>
</dbReference>
<evidence type="ECO:0000256" key="3">
    <source>
        <dbReference type="ARBA" id="ARBA00022741"/>
    </source>
</evidence>
<dbReference type="PROSITE" id="PS00108">
    <property type="entry name" value="PROTEIN_KINASE_ST"/>
    <property type="match status" value="1"/>
</dbReference>
<evidence type="ECO:0000259" key="9">
    <source>
        <dbReference type="PROSITE" id="PS50848"/>
    </source>
</evidence>
<name>B9UN36_TRIDC</name>
<dbReference type="Gene3D" id="3.30.530.20">
    <property type="match status" value="1"/>
</dbReference>
<keyword evidence="3 6" id="KW-0547">Nucleotide-binding</keyword>
<dbReference type="InterPro" id="IPR008271">
    <property type="entry name" value="Ser/Thr_kinase_AS"/>
</dbReference>
<dbReference type="SUPFAM" id="SSF55961">
    <property type="entry name" value="Bet v1-like"/>
    <property type="match status" value="1"/>
</dbReference>
<evidence type="ECO:0000256" key="2">
    <source>
        <dbReference type="ARBA" id="ARBA00022679"/>
    </source>
</evidence>
<keyword evidence="5 6" id="KW-0067">ATP-binding</keyword>
<dbReference type="Gene3D" id="3.30.200.20">
    <property type="entry name" value="Phosphorylase Kinase, domain 1"/>
    <property type="match status" value="1"/>
</dbReference>
<evidence type="ECO:0000259" key="8">
    <source>
        <dbReference type="PROSITE" id="PS50011"/>
    </source>
</evidence>
<feature type="compositionally biased region" description="Basic and acidic residues" evidence="7">
    <location>
        <begin position="322"/>
        <end position="333"/>
    </location>
</feature>
<dbReference type="GO" id="GO:0005634">
    <property type="term" value="C:nucleus"/>
    <property type="evidence" value="ECO:0007669"/>
    <property type="project" value="UniProtKB-SubCell"/>
</dbReference>
<dbReference type="CDD" id="cd00177">
    <property type="entry name" value="START"/>
    <property type="match status" value="1"/>
</dbReference>
<evidence type="ECO:0000256" key="7">
    <source>
        <dbReference type="SAM" id="MobiDB-lite"/>
    </source>
</evidence>
<evidence type="ECO:0000256" key="5">
    <source>
        <dbReference type="ARBA" id="ARBA00022840"/>
    </source>
</evidence>
<keyword evidence="2" id="KW-0808">Transferase</keyword>
<evidence type="ECO:0000256" key="6">
    <source>
        <dbReference type="PROSITE-ProRule" id="PRU10141"/>
    </source>
</evidence>
<protein>
    <submittedName>
        <fullName evidence="10">Kinase-START domain protein</fullName>
    </submittedName>
</protein>
<evidence type="ECO:0000313" key="10">
    <source>
        <dbReference type="EMBL" id="ACF33183.1"/>
    </source>
</evidence>
<gene>
    <name evidence="10" type="primary">WKS2</name>
</gene>
<dbReference type="SMART" id="SM00234">
    <property type="entry name" value="START"/>
    <property type="match status" value="1"/>
</dbReference>
<feature type="binding site" evidence="6">
    <location>
        <position position="70"/>
    </location>
    <ligand>
        <name>ATP</name>
        <dbReference type="ChEBI" id="CHEBI:30616"/>
    </ligand>
</feature>
<dbReference type="InterPro" id="IPR023393">
    <property type="entry name" value="START-like_dom_sf"/>
</dbReference>
<dbReference type="GO" id="GO:0005524">
    <property type="term" value="F:ATP binding"/>
    <property type="evidence" value="ECO:0007669"/>
    <property type="project" value="UniProtKB-UniRule"/>
</dbReference>
<dbReference type="PANTHER" id="PTHR27005">
    <property type="entry name" value="WALL-ASSOCIATED RECEPTOR KINASE-LIKE 21"/>
    <property type="match status" value="1"/>
</dbReference>
<sequence>MELPRNKVAGSNQGNENLKAKAKWGSDIKKFSEHQIKRITKNYSTHVGKGAFGEVFRGFLDDGSPVAVKKYIHQNMKEWFDKEITIHCQVNHKNIVKLLGYCSEENALMMLTEYIPRGNLKDLLHGSDDPISFEARLCIAIDCAEALAFMHSMSPPIIHGDIKPDNILLDDNLGAKLADFGISRLLSMDNTHFTMNVIGSRGYMDPEHIETGRVDPKIDVYSFGVVLVELVTRDMASQNGICNGLARNFIGASLTKNNFFSEAFGKQKKAREMFDIQIANMSNMEVLDKFGELAVECLRRDIKKRPEMNHVLERLRMLGKDHEKGQDRVKEHGVLPPFSSSQPKGRLETGRKSSSSDHERLFSQEVVEQEEKNQKYFTWRTSIANGPPESFYDWIRGNDLEIPNQRSPDEVFSRGRWRLLTCQNGLRIFEVLEPAVYLARAIGKAMKAVGVIDASSEAIFQLVMSMDDTRHKWDCSYKYGSLVEEVDGHTAILYHRLRLDWFLTFVWPRDLCYVRHWRRYYDGSYVVLFQSREHPNCGPQPGFVRAHVEIGGFRISPLKSHEGRPRTQVQYLMQIDLKGWGVGYLSSFQQHCVLRMLNTIAELREWFSRSDDRPISAKASLTMDQSKCTTILEEEFDEDEWLSQSDESQ</sequence>
<dbReference type="SUPFAM" id="SSF56112">
    <property type="entry name" value="Protein kinase-like (PK-like)"/>
    <property type="match status" value="1"/>
</dbReference>
<dbReference type="InterPro" id="IPR017441">
    <property type="entry name" value="Protein_kinase_ATP_BS"/>
</dbReference>
<evidence type="ECO:0000256" key="1">
    <source>
        <dbReference type="ARBA" id="ARBA00004123"/>
    </source>
</evidence>
<dbReference type="PANTHER" id="PTHR27005:SF363">
    <property type="entry name" value="OS07G0494300 PROTEIN"/>
    <property type="match status" value="1"/>
</dbReference>
<dbReference type="Pfam" id="PF00069">
    <property type="entry name" value="Pkinase"/>
    <property type="match status" value="1"/>
</dbReference>
<dbReference type="SMART" id="SM00220">
    <property type="entry name" value="S_TKc"/>
    <property type="match status" value="1"/>
</dbReference>
<feature type="domain" description="Protein kinase" evidence="8">
    <location>
        <begin position="41"/>
        <end position="318"/>
    </location>
</feature>
<feature type="compositionally biased region" description="Basic and acidic residues" evidence="7">
    <location>
        <begin position="345"/>
        <end position="362"/>
    </location>
</feature>
<accession>B9UN36</accession>
<dbReference type="GO" id="GO:0005886">
    <property type="term" value="C:plasma membrane"/>
    <property type="evidence" value="ECO:0007669"/>
    <property type="project" value="TreeGrafter"/>
</dbReference>